<proteinExistence type="predicted"/>
<name>A0A1Y2CEP7_9FUNG</name>
<evidence type="ECO:0000313" key="3">
    <source>
        <dbReference type="Proteomes" id="UP000193642"/>
    </source>
</evidence>
<evidence type="ECO:0000313" key="2">
    <source>
        <dbReference type="EMBL" id="ORY45523.1"/>
    </source>
</evidence>
<dbReference type="Proteomes" id="UP000193642">
    <property type="component" value="Unassembled WGS sequence"/>
</dbReference>
<feature type="region of interest" description="Disordered" evidence="1">
    <location>
        <begin position="21"/>
        <end position="47"/>
    </location>
</feature>
<gene>
    <name evidence="2" type="ORF">BCR33DRAFT_169671</name>
</gene>
<accession>A0A1Y2CEP7</accession>
<organism evidence="2 3">
    <name type="scientific">Rhizoclosmatium globosum</name>
    <dbReference type="NCBI Taxonomy" id="329046"/>
    <lineage>
        <taxon>Eukaryota</taxon>
        <taxon>Fungi</taxon>
        <taxon>Fungi incertae sedis</taxon>
        <taxon>Chytridiomycota</taxon>
        <taxon>Chytridiomycota incertae sedis</taxon>
        <taxon>Chytridiomycetes</taxon>
        <taxon>Chytridiales</taxon>
        <taxon>Chytriomycetaceae</taxon>
        <taxon>Rhizoclosmatium</taxon>
    </lineage>
</organism>
<comment type="caution">
    <text evidence="2">The sequence shown here is derived from an EMBL/GenBank/DDBJ whole genome shotgun (WGS) entry which is preliminary data.</text>
</comment>
<evidence type="ECO:0000256" key="1">
    <source>
        <dbReference type="SAM" id="MobiDB-lite"/>
    </source>
</evidence>
<reference evidence="2 3" key="1">
    <citation type="submission" date="2016-07" db="EMBL/GenBank/DDBJ databases">
        <title>Pervasive Adenine N6-methylation of Active Genes in Fungi.</title>
        <authorList>
            <consortium name="DOE Joint Genome Institute"/>
            <person name="Mondo S.J."/>
            <person name="Dannebaum R.O."/>
            <person name="Kuo R.C."/>
            <person name="Labutti K."/>
            <person name="Haridas S."/>
            <person name="Kuo A."/>
            <person name="Salamov A."/>
            <person name="Ahrendt S.R."/>
            <person name="Lipzen A."/>
            <person name="Sullivan W."/>
            <person name="Andreopoulos W.B."/>
            <person name="Clum A."/>
            <person name="Lindquist E."/>
            <person name="Daum C."/>
            <person name="Ramamoorthy G.K."/>
            <person name="Gryganskyi A."/>
            <person name="Culley D."/>
            <person name="Magnuson J.K."/>
            <person name="James T.Y."/>
            <person name="O'Malley M.A."/>
            <person name="Stajich J.E."/>
            <person name="Spatafora J.W."/>
            <person name="Visel A."/>
            <person name="Grigoriev I.V."/>
        </authorList>
    </citation>
    <scope>NUCLEOTIDE SEQUENCE [LARGE SCALE GENOMIC DNA]</scope>
    <source>
        <strain evidence="2 3">JEL800</strain>
    </source>
</reference>
<keyword evidence="3" id="KW-1185">Reference proteome</keyword>
<dbReference type="AlphaFoldDB" id="A0A1Y2CEP7"/>
<dbReference type="EMBL" id="MCGO01000019">
    <property type="protein sequence ID" value="ORY45523.1"/>
    <property type="molecule type" value="Genomic_DNA"/>
</dbReference>
<sequence length="201" mass="21898">MVNKLKMMSVGGGGSSESAFVLPSPFPSQEKMTSPLNLSTTSPSSSMAKDRSVLPSVWSLFRSCVQVQNAQPLPSLSLQLLSHEQRFHQLEHYLRPSPSNTPSISPVQLYSPEPVTPIPMMTPPIIPSSASLPKYYSHSSSTKTAPLYRQLLVTSDLSFDPSPSHFHSNAVAALTQSTFSHKNHELQNQQNDVCSSTSDSV</sequence>
<feature type="compositionally biased region" description="Low complexity" evidence="1">
    <location>
        <begin position="33"/>
        <end position="46"/>
    </location>
</feature>
<protein>
    <submittedName>
        <fullName evidence="2">Uncharacterized protein</fullName>
    </submittedName>
</protein>